<evidence type="ECO:0000256" key="1">
    <source>
        <dbReference type="SAM" id="Phobius"/>
    </source>
</evidence>
<feature type="transmembrane region" description="Helical" evidence="1">
    <location>
        <begin position="6"/>
        <end position="25"/>
    </location>
</feature>
<keyword evidence="3" id="KW-1185">Reference proteome</keyword>
<proteinExistence type="predicted"/>
<feature type="transmembrane region" description="Helical" evidence="1">
    <location>
        <begin position="70"/>
        <end position="89"/>
    </location>
</feature>
<dbReference type="EnsemblMetazoa" id="GBRI011578-RA">
    <property type="protein sequence ID" value="GBRI011578-PA"/>
    <property type="gene ID" value="GBRI011578"/>
</dbReference>
<evidence type="ECO:0000313" key="3">
    <source>
        <dbReference type="Proteomes" id="UP000091820"/>
    </source>
</evidence>
<keyword evidence="1" id="KW-0812">Transmembrane</keyword>
<keyword evidence="1" id="KW-0472">Membrane</keyword>
<keyword evidence="1" id="KW-1133">Transmembrane helix</keyword>
<accession>A0A1A9W9V2</accession>
<sequence>MPYSIYVLLPPFATLLIFLILNVYHTQGQILNYYRSTTTYTVLPPDNGKRSLLNYGAFIMNDSFNQSYQSYVNIGFTAIFSGLLVHYYASKLGWDNCVRYLKIHKPFVGYHISVNLNIENLAYRDK</sequence>
<dbReference type="VEuPathDB" id="VectorBase:GBRI011578"/>
<reference evidence="2" key="2">
    <citation type="submission" date="2020-05" db="UniProtKB">
        <authorList>
            <consortium name="EnsemblMetazoa"/>
        </authorList>
    </citation>
    <scope>IDENTIFICATION</scope>
    <source>
        <strain evidence="2">IAEA</strain>
    </source>
</reference>
<name>A0A1A9W9V2_9MUSC</name>
<organism evidence="2 3">
    <name type="scientific">Glossina brevipalpis</name>
    <dbReference type="NCBI Taxonomy" id="37001"/>
    <lineage>
        <taxon>Eukaryota</taxon>
        <taxon>Metazoa</taxon>
        <taxon>Ecdysozoa</taxon>
        <taxon>Arthropoda</taxon>
        <taxon>Hexapoda</taxon>
        <taxon>Insecta</taxon>
        <taxon>Pterygota</taxon>
        <taxon>Neoptera</taxon>
        <taxon>Endopterygota</taxon>
        <taxon>Diptera</taxon>
        <taxon>Brachycera</taxon>
        <taxon>Muscomorpha</taxon>
        <taxon>Hippoboscoidea</taxon>
        <taxon>Glossinidae</taxon>
        <taxon>Glossina</taxon>
    </lineage>
</organism>
<dbReference type="AlphaFoldDB" id="A0A1A9W9V2"/>
<protein>
    <submittedName>
        <fullName evidence="2">Uncharacterized protein</fullName>
    </submittedName>
</protein>
<evidence type="ECO:0000313" key="2">
    <source>
        <dbReference type="EnsemblMetazoa" id="GBRI011578-PA"/>
    </source>
</evidence>
<dbReference type="Proteomes" id="UP000091820">
    <property type="component" value="Unassembled WGS sequence"/>
</dbReference>
<reference evidence="3" key="1">
    <citation type="submission" date="2014-03" db="EMBL/GenBank/DDBJ databases">
        <authorList>
            <person name="Aksoy S."/>
            <person name="Warren W."/>
            <person name="Wilson R.K."/>
        </authorList>
    </citation>
    <scope>NUCLEOTIDE SEQUENCE [LARGE SCALE GENOMIC DNA]</scope>
    <source>
        <strain evidence="3">IAEA</strain>
    </source>
</reference>